<accession>A0A1S3UEE0</accession>
<dbReference type="OrthoDB" id="1371135at2759"/>
<dbReference type="AlphaFoldDB" id="A0A1S3UEE0"/>
<dbReference type="RefSeq" id="XP_014504309.1">
    <property type="nucleotide sequence ID" value="XM_014648823.2"/>
</dbReference>
<dbReference type="Gramene" id="Vradi06g13840.1">
    <property type="protein sequence ID" value="Vradi06g13840.1"/>
    <property type="gene ID" value="Vradi06g13840"/>
</dbReference>
<protein>
    <submittedName>
        <fullName evidence="3">Uncharacterized protein LOC106764557</fullName>
    </submittedName>
</protein>
<organism evidence="2 3">
    <name type="scientific">Vigna radiata var. radiata</name>
    <name type="common">Mung bean</name>
    <name type="synonym">Phaseolus aureus</name>
    <dbReference type="NCBI Taxonomy" id="3916"/>
    <lineage>
        <taxon>Eukaryota</taxon>
        <taxon>Viridiplantae</taxon>
        <taxon>Streptophyta</taxon>
        <taxon>Embryophyta</taxon>
        <taxon>Tracheophyta</taxon>
        <taxon>Spermatophyta</taxon>
        <taxon>Magnoliopsida</taxon>
        <taxon>eudicotyledons</taxon>
        <taxon>Gunneridae</taxon>
        <taxon>Pentapetalae</taxon>
        <taxon>rosids</taxon>
        <taxon>fabids</taxon>
        <taxon>Fabales</taxon>
        <taxon>Fabaceae</taxon>
        <taxon>Papilionoideae</taxon>
        <taxon>50 kb inversion clade</taxon>
        <taxon>NPAAA clade</taxon>
        <taxon>indigoferoid/millettioid clade</taxon>
        <taxon>Phaseoleae</taxon>
        <taxon>Vigna</taxon>
    </lineage>
</organism>
<proteinExistence type="predicted"/>
<dbReference type="KEGG" id="vra:106764557"/>
<evidence type="ECO:0000256" key="1">
    <source>
        <dbReference type="SAM" id="MobiDB-lite"/>
    </source>
</evidence>
<evidence type="ECO:0000313" key="2">
    <source>
        <dbReference type="Proteomes" id="UP000087766"/>
    </source>
</evidence>
<keyword evidence="2" id="KW-1185">Reference proteome</keyword>
<evidence type="ECO:0000313" key="3">
    <source>
        <dbReference type="RefSeq" id="XP_014504309.1"/>
    </source>
</evidence>
<name>A0A1S3UEE0_VIGRR</name>
<gene>
    <name evidence="3" type="primary">LOC106764557</name>
</gene>
<feature type="region of interest" description="Disordered" evidence="1">
    <location>
        <begin position="40"/>
        <end position="59"/>
    </location>
</feature>
<reference evidence="2" key="1">
    <citation type="journal article" date="2014" name="Nat. Commun.">
        <title>Genome sequence of mungbean and insights into evolution within Vigna species.</title>
        <authorList>
            <person name="Kang Y.J."/>
            <person name="Kim S.K."/>
            <person name="Kim M.Y."/>
            <person name="Lestari P."/>
            <person name="Kim K.H."/>
            <person name="Ha B.K."/>
            <person name="Jun T.H."/>
            <person name="Hwang W.J."/>
            <person name="Lee T."/>
            <person name="Lee J."/>
            <person name="Shim S."/>
            <person name="Yoon M.Y."/>
            <person name="Jang Y.E."/>
            <person name="Han K.S."/>
            <person name="Taeprayoon P."/>
            <person name="Yoon N."/>
            <person name="Somta P."/>
            <person name="Tanya P."/>
            <person name="Kim K.S."/>
            <person name="Gwag J.G."/>
            <person name="Moon J.K."/>
            <person name="Lee Y.H."/>
            <person name="Park B.S."/>
            <person name="Bombarely A."/>
            <person name="Doyle J.J."/>
            <person name="Jackson S.A."/>
            <person name="Schafleitner R."/>
            <person name="Srinives P."/>
            <person name="Varshney R.K."/>
            <person name="Lee S.H."/>
        </authorList>
    </citation>
    <scope>NUCLEOTIDE SEQUENCE [LARGE SCALE GENOMIC DNA]</scope>
    <source>
        <strain evidence="2">cv. VC1973A</strain>
    </source>
</reference>
<reference evidence="3" key="2">
    <citation type="submission" date="2025-08" db="UniProtKB">
        <authorList>
            <consortium name="RefSeq"/>
        </authorList>
    </citation>
    <scope>IDENTIFICATION</scope>
    <source>
        <tissue evidence="3">Leaf</tissue>
    </source>
</reference>
<dbReference type="GeneID" id="106764557"/>
<dbReference type="Proteomes" id="UP000087766">
    <property type="component" value="Chromosome 6"/>
</dbReference>
<sequence length="102" mass="10657">MKSKSICFCIRGRHSKRKESKVEDLEKHVKPNYKVKTKGCDPRSFVGDGGDSNVHGGSMVGSNDAGVSVAVMSAAHMSLMIGNEDGFGNGHMGESGADAAGD</sequence>